<accession>A0A5K7ZFF5</accession>
<evidence type="ECO:0000313" key="3">
    <source>
        <dbReference type="Proteomes" id="UP000427769"/>
    </source>
</evidence>
<proteinExistence type="predicted"/>
<keyword evidence="3" id="KW-1185">Reference proteome</keyword>
<dbReference type="AlphaFoldDB" id="A0A5K7ZFF5"/>
<feature type="signal peptide" evidence="1">
    <location>
        <begin position="1"/>
        <end position="26"/>
    </location>
</feature>
<dbReference type="OrthoDB" id="7056944at2"/>
<feature type="chain" id="PRO_5024405784" description="Outer membrane protein beta-barrel domain-containing protein" evidence="1">
    <location>
        <begin position="27"/>
        <end position="284"/>
    </location>
</feature>
<gene>
    <name evidence="2" type="ORF">DSCW_22540</name>
</gene>
<dbReference type="RefSeq" id="WP_155303815.1">
    <property type="nucleotide sequence ID" value="NZ_AP021875.1"/>
</dbReference>
<evidence type="ECO:0008006" key="4">
    <source>
        <dbReference type="Google" id="ProtNLM"/>
    </source>
</evidence>
<reference evidence="2 3" key="1">
    <citation type="submission" date="2019-11" db="EMBL/GenBank/DDBJ databases">
        <title>Comparative genomics of hydrocarbon-degrading Desulfosarcina strains.</title>
        <authorList>
            <person name="Watanabe M."/>
            <person name="Kojima H."/>
            <person name="Fukui M."/>
        </authorList>
    </citation>
    <scope>NUCLEOTIDE SEQUENCE [LARGE SCALE GENOMIC DNA]</scope>
    <source>
        <strain evidence="2 3">PP31</strain>
    </source>
</reference>
<dbReference type="Proteomes" id="UP000427769">
    <property type="component" value="Chromosome"/>
</dbReference>
<evidence type="ECO:0000256" key="1">
    <source>
        <dbReference type="SAM" id="SignalP"/>
    </source>
</evidence>
<sequence>MKFSFLNKVPMAMLAIALLSPYGTVAAETSWENRPWEKFGIQAGYFLAAVDSGVRLGTGLGVDIDVEDLLKLDSSNSVFRVGALWRFTDNRRHRLDLSWFSLNRDGSRRIGQEFTFEDVNGDPVTVDAGTEVSAFFDLDIYQFAYSYSFLQDDRIDLAGSLGLYLMPIDVGFTVSGLVEERGNADFTAPLPVLGLRMDVVLAPRWFFRSGVQAFYLEYENFVGHVLQANAAVEYAPWKHVGIGLGFDTLSVSVEAEDEDWPGVDFNGKINFDYMGLQLYLRCFF</sequence>
<organism evidence="2 3">
    <name type="scientific">Desulfosarcina widdelii</name>
    <dbReference type="NCBI Taxonomy" id="947919"/>
    <lineage>
        <taxon>Bacteria</taxon>
        <taxon>Pseudomonadati</taxon>
        <taxon>Thermodesulfobacteriota</taxon>
        <taxon>Desulfobacteria</taxon>
        <taxon>Desulfobacterales</taxon>
        <taxon>Desulfosarcinaceae</taxon>
        <taxon>Desulfosarcina</taxon>
    </lineage>
</organism>
<dbReference type="EMBL" id="AP021875">
    <property type="protein sequence ID" value="BBO74837.1"/>
    <property type="molecule type" value="Genomic_DNA"/>
</dbReference>
<evidence type="ECO:0000313" key="2">
    <source>
        <dbReference type="EMBL" id="BBO74837.1"/>
    </source>
</evidence>
<protein>
    <recommendedName>
        <fullName evidence="4">Outer membrane protein beta-barrel domain-containing protein</fullName>
    </recommendedName>
</protein>
<name>A0A5K7ZFF5_9BACT</name>
<keyword evidence="1" id="KW-0732">Signal</keyword>
<dbReference type="KEGG" id="dwd:DSCW_22540"/>